<evidence type="ECO:0000256" key="3">
    <source>
        <dbReference type="ARBA" id="ARBA00022840"/>
    </source>
</evidence>
<dbReference type="EMBL" id="JAQMWT010000167">
    <property type="protein sequence ID" value="KAJ8608504.1"/>
    <property type="molecule type" value="Genomic_DNA"/>
</dbReference>
<evidence type="ECO:0000313" key="7">
    <source>
        <dbReference type="EMBL" id="KAJ8608504.1"/>
    </source>
</evidence>
<dbReference type="Pfam" id="PF03133">
    <property type="entry name" value="TTL"/>
    <property type="match status" value="1"/>
</dbReference>
<keyword evidence="3" id="KW-0067">ATP-binding</keyword>
<keyword evidence="1" id="KW-0436">Ligase</keyword>
<evidence type="ECO:0000256" key="5">
    <source>
        <dbReference type="ARBA" id="ARBA00049274"/>
    </source>
</evidence>
<evidence type="ECO:0000256" key="2">
    <source>
        <dbReference type="ARBA" id="ARBA00022741"/>
    </source>
</evidence>
<dbReference type="Gene3D" id="3.30.470.20">
    <property type="entry name" value="ATP-grasp fold, B domain"/>
    <property type="match status" value="1"/>
</dbReference>
<name>A0AAD7UL81_9STRA</name>
<evidence type="ECO:0000313" key="8">
    <source>
        <dbReference type="Proteomes" id="UP001230188"/>
    </source>
</evidence>
<dbReference type="InterPro" id="IPR004344">
    <property type="entry name" value="TTL/TTLL_fam"/>
</dbReference>
<reference evidence="7" key="1">
    <citation type="submission" date="2023-01" db="EMBL/GenBank/DDBJ databases">
        <title>Metagenome sequencing of chrysophaentin producing Chrysophaeum taylorii.</title>
        <authorList>
            <person name="Davison J."/>
            <person name="Bewley C."/>
        </authorList>
    </citation>
    <scope>NUCLEOTIDE SEQUENCE</scope>
    <source>
        <strain evidence="7">NIES-1699</strain>
    </source>
</reference>
<dbReference type="GO" id="GO:0036064">
    <property type="term" value="C:ciliary basal body"/>
    <property type="evidence" value="ECO:0007669"/>
    <property type="project" value="TreeGrafter"/>
</dbReference>
<organism evidence="7 8">
    <name type="scientific">Chrysophaeum taylorii</name>
    <dbReference type="NCBI Taxonomy" id="2483200"/>
    <lineage>
        <taxon>Eukaryota</taxon>
        <taxon>Sar</taxon>
        <taxon>Stramenopiles</taxon>
        <taxon>Ochrophyta</taxon>
        <taxon>Pelagophyceae</taxon>
        <taxon>Pelagomonadales</taxon>
        <taxon>Pelagomonadaceae</taxon>
        <taxon>Chrysophaeum</taxon>
    </lineage>
</organism>
<protein>
    <recommendedName>
        <fullName evidence="4">Tubulin--tyrosine ligase-like protein 5</fullName>
    </recommendedName>
</protein>
<comment type="catalytic activity">
    <reaction evidence="5">
        <text>L-glutamyl-[protein] + L-glutamate + ATP = gamma-L-glutamyl-L-glutamyl-[protein] + ADP + phosphate + H(+)</text>
        <dbReference type="Rhea" id="RHEA:60144"/>
        <dbReference type="Rhea" id="RHEA-COMP:10208"/>
        <dbReference type="Rhea" id="RHEA-COMP:15517"/>
        <dbReference type="ChEBI" id="CHEBI:15378"/>
        <dbReference type="ChEBI" id="CHEBI:29973"/>
        <dbReference type="ChEBI" id="CHEBI:29985"/>
        <dbReference type="ChEBI" id="CHEBI:30616"/>
        <dbReference type="ChEBI" id="CHEBI:43474"/>
        <dbReference type="ChEBI" id="CHEBI:143622"/>
        <dbReference type="ChEBI" id="CHEBI:456216"/>
    </reaction>
    <physiologicalReaction direction="left-to-right" evidence="5">
        <dbReference type="Rhea" id="RHEA:60145"/>
    </physiologicalReaction>
</comment>
<dbReference type="PANTHER" id="PTHR12241:SF145">
    <property type="entry name" value="TUBULIN POLYGLUTAMYLASE TTLL5"/>
    <property type="match status" value="1"/>
</dbReference>
<dbReference type="Proteomes" id="UP001230188">
    <property type="component" value="Unassembled WGS sequence"/>
</dbReference>
<sequence length="686" mass="77707">MERRLRSTQVVFPLIALAVVGWIVANAYVATRDSPGDGVDVAMPRPPLVVGKSVTTNATRRTSRKKKKKKGKKRRHRRKPTPAPTAAPTTQVPEAVAFPFNRPERTSPRAGEKVRRKAKNVGLRRFRVGPRKDLENFVAPLVRKLGLLETREMDWDVYVGLQFKPEYEKNYALAPNGSLMSSIPGLKETVGDKEALSRLWRACVARADAAGIDVDALCGWTTPSFNLVHKMVNGTPALAVEGGAEALVAAVKRHATLPSTWIVKPQRRFLSLGMHLATIGARDLESLDALAAWASREVPVQEKKRKHHTKQPGEFTIQRYVDVPGLVGPRKFDLRLWAFVASLHPLEVYLLDVAFPKISVVDYVDGLPANTSTLAEKCMHILMMVSEFCIKRVAFPNPFPFKRVLLLIALSSSHSSSSAATGRSFFEELRASRRRRRDVGLEETWHRWQVEHWPELERLVLWPLLLARAELETHEARIFGAVDNDASRRYRRVALLSPDAIWDAEAGAWRLEEINTNGLFQLGADDASVKTFHYDEGYTEGWLRIAGVDGFPNAPAYAEKLRNRLDKFCETRGCSAHDRNVLERAGHQNAHASGGWYRIFPPVDCGSTCGPRRQPDIADDPIFKTIFKPELTELAQKHWDFLRDLDRTYFAVPPDRRREEEELRLPPRSRRHPEYSRLFPRYIVDE</sequence>
<feature type="region of interest" description="Disordered" evidence="6">
    <location>
        <begin position="34"/>
        <end position="116"/>
    </location>
</feature>
<dbReference type="GO" id="GO:0070740">
    <property type="term" value="F:tubulin-glutamic acid ligase activity"/>
    <property type="evidence" value="ECO:0007669"/>
    <property type="project" value="TreeGrafter"/>
</dbReference>
<feature type="compositionally biased region" description="Basic and acidic residues" evidence="6">
    <location>
        <begin position="102"/>
        <end position="113"/>
    </location>
</feature>
<gene>
    <name evidence="7" type="ORF">CTAYLR_005711</name>
</gene>
<keyword evidence="8" id="KW-1185">Reference proteome</keyword>
<evidence type="ECO:0000256" key="4">
    <source>
        <dbReference type="ARBA" id="ARBA00041448"/>
    </source>
</evidence>
<proteinExistence type="predicted"/>
<accession>A0AAD7UL81</accession>
<dbReference type="PANTHER" id="PTHR12241">
    <property type="entry name" value="TUBULIN POLYGLUTAMYLASE"/>
    <property type="match status" value="1"/>
</dbReference>
<evidence type="ECO:0000256" key="6">
    <source>
        <dbReference type="SAM" id="MobiDB-lite"/>
    </source>
</evidence>
<feature type="compositionally biased region" description="Basic residues" evidence="6">
    <location>
        <begin position="61"/>
        <end position="80"/>
    </location>
</feature>
<dbReference type="GO" id="GO:0005524">
    <property type="term" value="F:ATP binding"/>
    <property type="evidence" value="ECO:0007669"/>
    <property type="project" value="UniProtKB-KW"/>
</dbReference>
<comment type="caution">
    <text evidence="7">The sequence shown here is derived from an EMBL/GenBank/DDBJ whole genome shotgun (WGS) entry which is preliminary data.</text>
</comment>
<dbReference type="GO" id="GO:0000226">
    <property type="term" value="P:microtubule cytoskeleton organization"/>
    <property type="evidence" value="ECO:0007669"/>
    <property type="project" value="TreeGrafter"/>
</dbReference>
<dbReference type="AlphaFoldDB" id="A0AAD7UL81"/>
<evidence type="ECO:0000256" key="1">
    <source>
        <dbReference type="ARBA" id="ARBA00022598"/>
    </source>
</evidence>
<dbReference type="GO" id="GO:0015631">
    <property type="term" value="F:tubulin binding"/>
    <property type="evidence" value="ECO:0007669"/>
    <property type="project" value="TreeGrafter"/>
</dbReference>
<keyword evidence="2" id="KW-0547">Nucleotide-binding</keyword>